<dbReference type="PANTHER" id="PTHR16206">
    <property type="entry name" value="DEP DOMAIN-CONTAINING"/>
    <property type="match status" value="1"/>
</dbReference>
<evidence type="ECO:0000313" key="3">
    <source>
        <dbReference type="EMBL" id="KAK0399630.1"/>
    </source>
</evidence>
<sequence>MKRRGSSPGGASLSAHRALNVLNEEAENNPQFQATQLWNRITRKFCKDVPRKRHRRNIRFYDDTFTGKEAIDFLLGVLPTLLDGNRDVTRAKCILLAEKFFENDIIRHFRGDHLIGFKDSDLRTRISASSQKKSSRHLRLSYSRCLLHLLFVFRLLFVLRSTCFNFGGSAYLINWQRFSYSTVLNEQFDGADVKWNAECIGSRGIVKAPSENVNMSSFMGLPGLIQSPELLQQIDQLIRESGSASGDAGCSYQQPETAPPRRSPYKLPSISQSALVSGIHKDDDLITAMCVSAPATAFGLTTSKKIATSCWNAWRPASFSLLILQKFHPRRPFSSLPASWTTSQEYLLFLSVC</sequence>
<protein>
    <recommendedName>
        <fullName evidence="2">DEP domain-containing protein</fullName>
    </recommendedName>
</protein>
<dbReference type="InterPro" id="IPR000591">
    <property type="entry name" value="DEP_dom"/>
</dbReference>
<evidence type="ECO:0000259" key="2">
    <source>
        <dbReference type="Pfam" id="PF00610"/>
    </source>
</evidence>
<reference evidence="3" key="1">
    <citation type="submission" date="2023-06" db="EMBL/GenBank/DDBJ databases">
        <title>Genomic analysis of the entomopathogenic nematode Steinernema hermaphroditum.</title>
        <authorList>
            <person name="Schwarz E.M."/>
            <person name="Heppert J.K."/>
            <person name="Baniya A."/>
            <person name="Schwartz H.T."/>
            <person name="Tan C.-H."/>
            <person name="Antoshechkin I."/>
            <person name="Sternberg P.W."/>
            <person name="Goodrich-Blair H."/>
            <person name="Dillman A.R."/>
        </authorList>
    </citation>
    <scope>NUCLEOTIDE SEQUENCE</scope>
    <source>
        <strain evidence="3">PS9179</strain>
        <tissue evidence="3">Whole animal</tissue>
    </source>
</reference>
<dbReference type="GO" id="GO:0035556">
    <property type="term" value="P:intracellular signal transduction"/>
    <property type="evidence" value="ECO:0007669"/>
    <property type="project" value="InterPro"/>
</dbReference>
<dbReference type="Gene3D" id="1.10.10.10">
    <property type="entry name" value="Winged helix-like DNA-binding domain superfamily/Winged helix DNA-binding domain"/>
    <property type="match status" value="1"/>
</dbReference>
<dbReference type="EMBL" id="JAUCMV010000005">
    <property type="protein sequence ID" value="KAK0399630.1"/>
    <property type="molecule type" value="Genomic_DNA"/>
</dbReference>
<dbReference type="InterPro" id="IPR036390">
    <property type="entry name" value="WH_DNA-bd_sf"/>
</dbReference>
<proteinExistence type="predicted"/>
<organism evidence="3 4">
    <name type="scientific">Steinernema hermaphroditum</name>
    <dbReference type="NCBI Taxonomy" id="289476"/>
    <lineage>
        <taxon>Eukaryota</taxon>
        <taxon>Metazoa</taxon>
        <taxon>Ecdysozoa</taxon>
        <taxon>Nematoda</taxon>
        <taxon>Chromadorea</taxon>
        <taxon>Rhabditida</taxon>
        <taxon>Tylenchina</taxon>
        <taxon>Panagrolaimomorpha</taxon>
        <taxon>Strongyloidoidea</taxon>
        <taxon>Steinernematidae</taxon>
        <taxon>Steinernema</taxon>
    </lineage>
</organism>
<feature type="region of interest" description="Disordered" evidence="1">
    <location>
        <begin position="242"/>
        <end position="266"/>
    </location>
</feature>
<gene>
    <name evidence="3" type="ORF">QR680_003142</name>
</gene>
<feature type="domain" description="DEP" evidence="2">
    <location>
        <begin position="49"/>
        <end position="120"/>
    </location>
</feature>
<dbReference type="PANTHER" id="PTHR16206:SF4">
    <property type="entry name" value="PROTEIN LET-99"/>
    <property type="match status" value="1"/>
</dbReference>
<keyword evidence="4" id="KW-1185">Reference proteome</keyword>
<dbReference type="Proteomes" id="UP001175271">
    <property type="component" value="Unassembled WGS sequence"/>
</dbReference>
<evidence type="ECO:0000313" key="4">
    <source>
        <dbReference type="Proteomes" id="UP001175271"/>
    </source>
</evidence>
<comment type="caution">
    <text evidence="3">The sequence shown here is derived from an EMBL/GenBank/DDBJ whole genome shotgun (WGS) entry which is preliminary data.</text>
</comment>
<dbReference type="AlphaFoldDB" id="A0AA39H5Q0"/>
<dbReference type="Pfam" id="PF00610">
    <property type="entry name" value="DEP"/>
    <property type="match status" value="1"/>
</dbReference>
<evidence type="ECO:0000256" key="1">
    <source>
        <dbReference type="SAM" id="MobiDB-lite"/>
    </source>
</evidence>
<accession>A0AA39H5Q0</accession>
<dbReference type="InterPro" id="IPR036388">
    <property type="entry name" value="WH-like_DNA-bd_sf"/>
</dbReference>
<name>A0AA39H5Q0_9BILA</name>
<dbReference type="SUPFAM" id="SSF46785">
    <property type="entry name" value="Winged helix' DNA-binding domain"/>
    <property type="match status" value="1"/>
</dbReference>